<protein>
    <submittedName>
        <fullName evidence="2">Uncharacterized protein</fullName>
    </submittedName>
</protein>
<organism evidence="2 3">
    <name type="scientific">Ooceraea biroi</name>
    <name type="common">Clonal raider ant</name>
    <name type="synonym">Cerapachys biroi</name>
    <dbReference type="NCBI Taxonomy" id="2015173"/>
    <lineage>
        <taxon>Eukaryota</taxon>
        <taxon>Metazoa</taxon>
        <taxon>Ecdysozoa</taxon>
        <taxon>Arthropoda</taxon>
        <taxon>Hexapoda</taxon>
        <taxon>Insecta</taxon>
        <taxon>Pterygota</taxon>
        <taxon>Neoptera</taxon>
        <taxon>Endopterygota</taxon>
        <taxon>Hymenoptera</taxon>
        <taxon>Apocrita</taxon>
        <taxon>Aculeata</taxon>
        <taxon>Formicoidea</taxon>
        <taxon>Formicidae</taxon>
        <taxon>Dorylinae</taxon>
        <taxon>Ooceraea</taxon>
    </lineage>
</organism>
<feature type="compositionally biased region" description="Basic and acidic residues" evidence="1">
    <location>
        <begin position="167"/>
        <end position="194"/>
    </location>
</feature>
<reference evidence="2 3" key="1">
    <citation type="journal article" date="2014" name="Curr. Biol.">
        <title>The genome of the clonal raider ant Cerapachys biroi.</title>
        <authorList>
            <person name="Oxley P.R."/>
            <person name="Ji L."/>
            <person name="Fetter-Pruneda I."/>
            <person name="McKenzie S.K."/>
            <person name="Li C."/>
            <person name="Hu H."/>
            <person name="Zhang G."/>
            <person name="Kronauer D.J."/>
        </authorList>
    </citation>
    <scope>NUCLEOTIDE SEQUENCE [LARGE SCALE GENOMIC DNA]</scope>
</reference>
<evidence type="ECO:0000256" key="1">
    <source>
        <dbReference type="SAM" id="MobiDB-lite"/>
    </source>
</evidence>
<dbReference type="EMBL" id="KK107087">
    <property type="protein sequence ID" value="EZA59863.1"/>
    <property type="molecule type" value="Genomic_DNA"/>
</dbReference>
<gene>
    <name evidence="2" type="ORF">X777_16065</name>
</gene>
<evidence type="ECO:0000313" key="2">
    <source>
        <dbReference type="EMBL" id="EZA59863.1"/>
    </source>
</evidence>
<evidence type="ECO:0000313" key="3">
    <source>
        <dbReference type="Proteomes" id="UP000053097"/>
    </source>
</evidence>
<accession>A0A026WV71</accession>
<proteinExistence type="predicted"/>
<dbReference type="AlphaFoldDB" id="A0A026WV71"/>
<feature type="region of interest" description="Disordered" evidence="1">
    <location>
        <begin position="142"/>
        <end position="211"/>
    </location>
</feature>
<dbReference type="Proteomes" id="UP000053097">
    <property type="component" value="Unassembled WGS sequence"/>
</dbReference>
<dbReference type="OrthoDB" id="2499658at2759"/>
<feature type="compositionally biased region" description="Polar residues" evidence="1">
    <location>
        <begin position="1"/>
        <end position="15"/>
    </location>
</feature>
<sequence length="231" mass="24670">MSSLRRTINQSTRENTSMRRHALSGPTTKSLKNVAHANAVPASPLRHRSKYELRSISLEGNKVLPWTTSNTSRAGCHTAYALLFEKKTDLEHSSAPPALILLPGGVTTRGKTRIISPASGAAISDFGAPLFCAEAINLDHARPSGSRPRGISMARGGTPGVPEGTDDVAHREGEHGGRGRERWAAVHTGRDPRGKTTLHGQPGGRERERARPGVMARGENIFAVTSGVPRA</sequence>
<name>A0A026WV71_OOCBI</name>
<feature type="region of interest" description="Disordered" evidence="1">
    <location>
        <begin position="1"/>
        <end position="28"/>
    </location>
</feature>
<keyword evidence="3" id="KW-1185">Reference proteome</keyword>